<name>A0A7W4IPW7_9PROT</name>
<dbReference type="SUPFAM" id="SSF55331">
    <property type="entry name" value="Tautomerase/MIF"/>
    <property type="match status" value="1"/>
</dbReference>
<dbReference type="RefSeq" id="WP_182984525.1">
    <property type="nucleotide sequence ID" value="NZ_JABEQD010000001.1"/>
</dbReference>
<comment type="caution">
    <text evidence="1">The sequence shown here is derived from an EMBL/GenBank/DDBJ whole genome shotgun (WGS) entry which is preliminary data.</text>
</comment>
<dbReference type="Gene3D" id="3.30.429.10">
    <property type="entry name" value="Macrophage Migration Inhibitory Factor"/>
    <property type="match status" value="1"/>
</dbReference>
<dbReference type="AlphaFoldDB" id="A0A7W4IPW7"/>
<gene>
    <name evidence="1" type="ORF">HLH36_00200</name>
</gene>
<sequence>MPLMKFHVLKGRTPAEIDQLLDAAHEAMLRAFKVPARDRYQILVEHEPTHLRALDTGLDIPRTEKFVLLEVVSRPRSREAKLAFYEILCAEWQDKCGIAPSDVMISFVQNTDDDWSFGNGRAQFVTGEL</sequence>
<reference evidence="1 2" key="1">
    <citation type="submission" date="2020-04" db="EMBL/GenBank/DDBJ databases">
        <title>Description of novel Gluconacetobacter.</title>
        <authorList>
            <person name="Sombolestani A."/>
        </authorList>
    </citation>
    <scope>NUCLEOTIDE SEQUENCE [LARGE SCALE GENOMIC DNA]</scope>
    <source>
        <strain evidence="1 2">LMG 27801</strain>
    </source>
</reference>
<protein>
    <submittedName>
        <fullName evidence="1">Tautomerase family protein</fullName>
    </submittedName>
</protein>
<evidence type="ECO:0000313" key="1">
    <source>
        <dbReference type="EMBL" id="MBB2166792.1"/>
    </source>
</evidence>
<keyword evidence="2" id="KW-1185">Reference proteome</keyword>
<proteinExistence type="predicted"/>
<organism evidence="1 2">
    <name type="scientific">Gluconacetobacter aggeris</name>
    <dbReference type="NCBI Taxonomy" id="1286186"/>
    <lineage>
        <taxon>Bacteria</taxon>
        <taxon>Pseudomonadati</taxon>
        <taxon>Pseudomonadota</taxon>
        <taxon>Alphaproteobacteria</taxon>
        <taxon>Acetobacterales</taxon>
        <taxon>Acetobacteraceae</taxon>
        <taxon>Gluconacetobacter</taxon>
    </lineage>
</organism>
<dbReference type="EMBL" id="JABEQD010000001">
    <property type="protein sequence ID" value="MBB2166792.1"/>
    <property type="molecule type" value="Genomic_DNA"/>
</dbReference>
<dbReference type="PANTHER" id="PTHR38460:SF1">
    <property type="entry name" value="TAUTOMERASE YOLI-RELATED"/>
    <property type="match status" value="1"/>
</dbReference>
<accession>A0A7W4IPW7</accession>
<dbReference type="Pfam" id="PF14552">
    <property type="entry name" value="Tautomerase_2"/>
    <property type="match status" value="1"/>
</dbReference>
<dbReference type="PANTHER" id="PTHR38460">
    <property type="entry name" value="TAUTOMERASE YOLI-RELATED"/>
    <property type="match status" value="1"/>
</dbReference>
<dbReference type="Proteomes" id="UP000559860">
    <property type="component" value="Unassembled WGS sequence"/>
</dbReference>
<dbReference type="InterPro" id="IPR014347">
    <property type="entry name" value="Tautomerase/MIF_sf"/>
</dbReference>
<evidence type="ECO:0000313" key="2">
    <source>
        <dbReference type="Proteomes" id="UP000559860"/>
    </source>
</evidence>
<dbReference type="InterPro" id="IPR037479">
    <property type="entry name" value="Tauto_MSAD"/>
</dbReference>